<evidence type="ECO:0000256" key="6">
    <source>
        <dbReference type="ARBA" id="ARBA00023163"/>
    </source>
</evidence>
<evidence type="ECO:0000313" key="15">
    <source>
        <dbReference type="Proteomes" id="UP001204562"/>
    </source>
</evidence>
<dbReference type="FunFam" id="1.10.10.10:FF:000018">
    <property type="entry name" value="DNA-binding response regulator ResD"/>
    <property type="match status" value="1"/>
</dbReference>
<name>A0AAW5JVG0_9FIRM</name>
<dbReference type="GO" id="GO:0000156">
    <property type="term" value="F:phosphorelay response regulator activity"/>
    <property type="evidence" value="ECO:0007669"/>
    <property type="project" value="TreeGrafter"/>
</dbReference>
<feature type="domain" description="OmpR/PhoB-type" evidence="11">
    <location>
        <begin position="131"/>
        <end position="229"/>
    </location>
</feature>
<comment type="caution">
    <text evidence="13">The sequence shown here is derived from an EMBL/GenBank/DDBJ whole genome shotgun (WGS) entry which is preliminary data.</text>
</comment>
<organism evidence="13 15">
    <name type="scientific">Intestinimonas massiliensis</name>
    <name type="common">ex Afouda et al. 2020</name>
    <dbReference type="NCBI Taxonomy" id="1673721"/>
    <lineage>
        <taxon>Bacteria</taxon>
        <taxon>Bacillati</taxon>
        <taxon>Bacillota</taxon>
        <taxon>Clostridia</taxon>
        <taxon>Eubacteriales</taxon>
        <taxon>Intestinimonas</taxon>
    </lineage>
</organism>
<keyword evidence="2 8" id="KW-0597">Phosphoprotein</keyword>
<dbReference type="Proteomes" id="UP001200313">
    <property type="component" value="Unassembled WGS sequence"/>
</dbReference>
<dbReference type="GO" id="GO:0006355">
    <property type="term" value="P:regulation of DNA-templated transcription"/>
    <property type="evidence" value="ECO:0007669"/>
    <property type="project" value="InterPro"/>
</dbReference>
<reference evidence="13" key="2">
    <citation type="submission" date="2022-06" db="EMBL/GenBank/DDBJ databases">
        <title>Isolation of gut microbiota from human fecal samples.</title>
        <authorList>
            <person name="Pamer E.G."/>
            <person name="Barat B."/>
            <person name="Waligurski E."/>
            <person name="Medina S."/>
            <person name="Paddock L."/>
            <person name="Mostad J."/>
        </authorList>
    </citation>
    <scope>NUCLEOTIDE SEQUENCE</scope>
    <source>
        <strain evidence="13">DFI.9.91</strain>
    </source>
</reference>
<gene>
    <name evidence="13" type="primary">vanR</name>
    <name evidence="12" type="ORF">L0P79_11515</name>
    <name evidence="13" type="ORF">NE579_12770</name>
</gene>
<dbReference type="Pfam" id="PF00072">
    <property type="entry name" value="Response_reg"/>
    <property type="match status" value="1"/>
</dbReference>
<dbReference type="EMBL" id="JANFYS010000028">
    <property type="protein sequence ID" value="MCQ4771319.1"/>
    <property type="molecule type" value="Genomic_DNA"/>
</dbReference>
<dbReference type="SUPFAM" id="SSF52172">
    <property type="entry name" value="CheY-like"/>
    <property type="match status" value="1"/>
</dbReference>
<dbReference type="GO" id="GO:0005829">
    <property type="term" value="C:cytosol"/>
    <property type="evidence" value="ECO:0007669"/>
    <property type="project" value="TreeGrafter"/>
</dbReference>
<dbReference type="PANTHER" id="PTHR48111:SF2">
    <property type="entry name" value="RESPONSE REGULATOR SAER"/>
    <property type="match status" value="1"/>
</dbReference>
<dbReference type="InterPro" id="IPR036388">
    <property type="entry name" value="WH-like_DNA-bd_sf"/>
</dbReference>
<dbReference type="FunFam" id="3.40.50.2300:FF:000001">
    <property type="entry name" value="DNA-binding response regulator PhoB"/>
    <property type="match status" value="1"/>
</dbReference>
<keyword evidence="5 9" id="KW-0238">DNA-binding</keyword>
<keyword evidence="14" id="KW-1185">Reference proteome</keyword>
<evidence type="ECO:0000259" key="10">
    <source>
        <dbReference type="PROSITE" id="PS50110"/>
    </source>
</evidence>
<evidence type="ECO:0000256" key="3">
    <source>
        <dbReference type="ARBA" id="ARBA00023012"/>
    </source>
</evidence>
<dbReference type="Proteomes" id="UP001204562">
    <property type="component" value="Unassembled WGS sequence"/>
</dbReference>
<evidence type="ECO:0000313" key="12">
    <source>
        <dbReference type="EMBL" id="MCG4527705.1"/>
    </source>
</evidence>
<proteinExistence type="predicted"/>
<dbReference type="PROSITE" id="PS50110">
    <property type="entry name" value="RESPONSE_REGULATORY"/>
    <property type="match status" value="1"/>
</dbReference>
<dbReference type="GO" id="GO:0000976">
    <property type="term" value="F:transcription cis-regulatory region binding"/>
    <property type="evidence" value="ECO:0007669"/>
    <property type="project" value="TreeGrafter"/>
</dbReference>
<dbReference type="CDD" id="cd00383">
    <property type="entry name" value="trans_reg_C"/>
    <property type="match status" value="1"/>
</dbReference>
<evidence type="ECO:0000256" key="1">
    <source>
        <dbReference type="ARBA" id="ARBA00018672"/>
    </source>
</evidence>
<feature type="modified residue" description="4-aspartylphosphate" evidence="8">
    <location>
        <position position="53"/>
    </location>
</feature>
<dbReference type="InterPro" id="IPR016032">
    <property type="entry name" value="Sig_transdc_resp-reg_C-effctor"/>
</dbReference>
<reference evidence="12 14" key="1">
    <citation type="submission" date="2022-01" db="EMBL/GenBank/DDBJ databases">
        <title>Collection of gut derived symbiotic bacterial strains cultured from healthy donors.</title>
        <authorList>
            <person name="Lin H."/>
            <person name="Kohout C."/>
            <person name="Waligurski E."/>
            <person name="Pamer E.G."/>
        </authorList>
    </citation>
    <scope>NUCLEOTIDE SEQUENCE [LARGE SCALE GENOMIC DNA]</scope>
    <source>
        <strain evidence="12 14">DFI.3.7</strain>
    </source>
</reference>
<dbReference type="NCBIfam" id="NF033117">
    <property type="entry name" value="vanR_ACDEGLN"/>
    <property type="match status" value="1"/>
</dbReference>
<feature type="DNA-binding region" description="OmpR/PhoB-type" evidence="9">
    <location>
        <begin position="131"/>
        <end position="229"/>
    </location>
</feature>
<dbReference type="GO" id="GO:0032993">
    <property type="term" value="C:protein-DNA complex"/>
    <property type="evidence" value="ECO:0007669"/>
    <property type="project" value="TreeGrafter"/>
</dbReference>
<keyword evidence="3" id="KW-0902">Two-component regulatory system</keyword>
<dbReference type="InterPro" id="IPR001789">
    <property type="entry name" value="Sig_transdc_resp-reg_receiver"/>
</dbReference>
<dbReference type="Gene3D" id="3.40.50.2300">
    <property type="match status" value="1"/>
</dbReference>
<dbReference type="InterPro" id="IPR058211">
    <property type="entry name" value="VanR-like"/>
</dbReference>
<evidence type="ECO:0000256" key="8">
    <source>
        <dbReference type="PROSITE-ProRule" id="PRU00169"/>
    </source>
</evidence>
<sequence>MDANILVVDDEPEIADLVEVYLKSEGFTVFTCGTAAEALTCVRDNRLDLAILDVMLPDMSGFTLCGEIRREHRFPVLMLTAKVGDMDKIMGLTIGADDYITKPFNPLELVARVKAQLRRYTRYNGTDKAESDVIDFNGLVINRGTHECWLYDKELTLTPIEFDILWMLCENRGQVISAERLFETVWGEKYLDRNNTVMVHIRRLREKMGEPSRNPRFIKTVWGVGYKVD</sequence>
<accession>A0AAW5JVG0</accession>
<evidence type="ECO:0000256" key="9">
    <source>
        <dbReference type="PROSITE-ProRule" id="PRU01091"/>
    </source>
</evidence>
<dbReference type="AlphaFoldDB" id="A0AAW5JVG0"/>
<keyword evidence="4" id="KW-0805">Transcription regulation</keyword>
<evidence type="ECO:0000256" key="4">
    <source>
        <dbReference type="ARBA" id="ARBA00023015"/>
    </source>
</evidence>
<dbReference type="Gene3D" id="1.10.10.10">
    <property type="entry name" value="Winged helix-like DNA-binding domain superfamily/Winged helix DNA-binding domain"/>
    <property type="match status" value="1"/>
</dbReference>
<protein>
    <recommendedName>
        <fullName evidence="1">Stage 0 sporulation protein A homolog</fullName>
    </recommendedName>
</protein>
<evidence type="ECO:0000313" key="13">
    <source>
        <dbReference type="EMBL" id="MCQ4771319.1"/>
    </source>
</evidence>
<dbReference type="RefSeq" id="WP_050619498.1">
    <property type="nucleotide sequence ID" value="NZ_JAKNJB010000019.1"/>
</dbReference>
<dbReference type="PROSITE" id="PS51755">
    <property type="entry name" value="OMPR_PHOB"/>
    <property type="match status" value="1"/>
</dbReference>
<evidence type="ECO:0000256" key="2">
    <source>
        <dbReference type="ARBA" id="ARBA00022553"/>
    </source>
</evidence>
<dbReference type="SUPFAM" id="SSF46894">
    <property type="entry name" value="C-terminal effector domain of the bipartite response regulators"/>
    <property type="match status" value="1"/>
</dbReference>
<evidence type="ECO:0000259" key="11">
    <source>
        <dbReference type="PROSITE" id="PS51755"/>
    </source>
</evidence>
<evidence type="ECO:0000313" key="14">
    <source>
        <dbReference type="Proteomes" id="UP001200313"/>
    </source>
</evidence>
<dbReference type="SMART" id="SM00862">
    <property type="entry name" value="Trans_reg_C"/>
    <property type="match status" value="1"/>
</dbReference>
<dbReference type="PANTHER" id="PTHR48111">
    <property type="entry name" value="REGULATOR OF RPOS"/>
    <property type="match status" value="1"/>
</dbReference>
<dbReference type="CDD" id="cd17574">
    <property type="entry name" value="REC_OmpR"/>
    <property type="match status" value="1"/>
</dbReference>
<feature type="domain" description="Response regulatory" evidence="10">
    <location>
        <begin position="4"/>
        <end position="117"/>
    </location>
</feature>
<dbReference type="EMBL" id="JAKNJB010000019">
    <property type="protein sequence ID" value="MCG4527705.1"/>
    <property type="molecule type" value="Genomic_DNA"/>
</dbReference>
<dbReference type="Gene3D" id="6.10.250.690">
    <property type="match status" value="1"/>
</dbReference>
<comment type="function">
    <text evidence="7">May play the central regulatory role in sporulation. It may be an element of the effector pathway responsible for the activation of sporulation genes in response to nutritional stress. Spo0A may act in concert with spo0H (a sigma factor) to control the expression of some genes that are critical to the sporulation process.</text>
</comment>
<dbReference type="InterPro" id="IPR001867">
    <property type="entry name" value="OmpR/PhoB-type_DNA-bd"/>
</dbReference>
<keyword evidence="6" id="KW-0804">Transcription</keyword>
<dbReference type="InterPro" id="IPR039420">
    <property type="entry name" value="WalR-like"/>
</dbReference>
<dbReference type="InterPro" id="IPR011006">
    <property type="entry name" value="CheY-like_superfamily"/>
</dbReference>
<evidence type="ECO:0000256" key="5">
    <source>
        <dbReference type="ARBA" id="ARBA00023125"/>
    </source>
</evidence>
<dbReference type="Pfam" id="PF00486">
    <property type="entry name" value="Trans_reg_C"/>
    <property type="match status" value="1"/>
</dbReference>
<evidence type="ECO:0000256" key="7">
    <source>
        <dbReference type="ARBA" id="ARBA00024867"/>
    </source>
</evidence>
<dbReference type="SMART" id="SM00448">
    <property type="entry name" value="REC"/>
    <property type="match status" value="1"/>
</dbReference>